<name>A0A0D0B3V6_9AGAM</name>
<organism evidence="2 3">
    <name type="scientific">Suillus luteus UH-Slu-Lm8-n1</name>
    <dbReference type="NCBI Taxonomy" id="930992"/>
    <lineage>
        <taxon>Eukaryota</taxon>
        <taxon>Fungi</taxon>
        <taxon>Dikarya</taxon>
        <taxon>Basidiomycota</taxon>
        <taxon>Agaricomycotina</taxon>
        <taxon>Agaricomycetes</taxon>
        <taxon>Agaricomycetidae</taxon>
        <taxon>Boletales</taxon>
        <taxon>Suillineae</taxon>
        <taxon>Suillaceae</taxon>
        <taxon>Suillus</taxon>
    </lineage>
</organism>
<dbReference type="InParanoid" id="A0A0D0B3V6"/>
<dbReference type="HOGENOM" id="CLU_128839_0_0_1"/>
<accession>A0A0D0B3V6</accession>
<reference evidence="3" key="2">
    <citation type="submission" date="2015-01" db="EMBL/GenBank/DDBJ databases">
        <title>Evolutionary Origins and Diversification of the Mycorrhizal Mutualists.</title>
        <authorList>
            <consortium name="DOE Joint Genome Institute"/>
            <consortium name="Mycorrhizal Genomics Consortium"/>
            <person name="Kohler A."/>
            <person name="Kuo A."/>
            <person name="Nagy L.G."/>
            <person name="Floudas D."/>
            <person name="Copeland A."/>
            <person name="Barry K.W."/>
            <person name="Cichocki N."/>
            <person name="Veneault-Fourrey C."/>
            <person name="LaButti K."/>
            <person name="Lindquist E.A."/>
            <person name="Lipzen A."/>
            <person name="Lundell T."/>
            <person name="Morin E."/>
            <person name="Murat C."/>
            <person name="Riley R."/>
            <person name="Ohm R."/>
            <person name="Sun H."/>
            <person name="Tunlid A."/>
            <person name="Henrissat B."/>
            <person name="Grigoriev I.V."/>
            <person name="Hibbett D.S."/>
            <person name="Martin F."/>
        </authorList>
    </citation>
    <scope>NUCLEOTIDE SEQUENCE [LARGE SCALE GENOMIC DNA]</scope>
    <source>
        <strain evidence="3">UH-Slu-Lm8-n1</strain>
    </source>
</reference>
<proteinExistence type="predicted"/>
<feature type="compositionally biased region" description="Polar residues" evidence="1">
    <location>
        <begin position="88"/>
        <end position="98"/>
    </location>
</feature>
<feature type="compositionally biased region" description="Basic and acidic residues" evidence="1">
    <location>
        <begin position="50"/>
        <end position="78"/>
    </location>
</feature>
<gene>
    <name evidence="2" type="ORF">CY34DRAFT_221468</name>
</gene>
<dbReference type="Proteomes" id="UP000054485">
    <property type="component" value="Unassembled WGS sequence"/>
</dbReference>
<keyword evidence="3" id="KW-1185">Reference proteome</keyword>
<evidence type="ECO:0000313" key="3">
    <source>
        <dbReference type="Proteomes" id="UP000054485"/>
    </source>
</evidence>
<evidence type="ECO:0000256" key="1">
    <source>
        <dbReference type="SAM" id="MobiDB-lite"/>
    </source>
</evidence>
<feature type="region of interest" description="Disordered" evidence="1">
    <location>
        <begin position="1"/>
        <end position="103"/>
    </location>
</feature>
<evidence type="ECO:0000313" key="2">
    <source>
        <dbReference type="EMBL" id="KIK41182.1"/>
    </source>
</evidence>
<dbReference type="OrthoDB" id="5544050at2759"/>
<reference evidence="2 3" key="1">
    <citation type="submission" date="2014-04" db="EMBL/GenBank/DDBJ databases">
        <authorList>
            <consortium name="DOE Joint Genome Institute"/>
            <person name="Kuo A."/>
            <person name="Ruytinx J."/>
            <person name="Rineau F."/>
            <person name="Colpaert J."/>
            <person name="Kohler A."/>
            <person name="Nagy L.G."/>
            <person name="Floudas D."/>
            <person name="Copeland A."/>
            <person name="Barry K.W."/>
            <person name="Cichocki N."/>
            <person name="Veneault-Fourrey C."/>
            <person name="LaButti K."/>
            <person name="Lindquist E.A."/>
            <person name="Lipzen A."/>
            <person name="Lundell T."/>
            <person name="Morin E."/>
            <person name="Murat C."/>
            <person name="Sun H."/>
            <person name="Tunlid A."/>
            <person name="Henrissat B."/>
            <person name="Grigoriev I.V."/>
            <person name="Hibbett D.S."/>
            <person name="Martin F."/>
            <person name="Nordberg H.P."/>
            <person name="Cantor M.N."/>
            <person name="Hua S.X."/>
        </authorList>
    </citation>
    <scope>NUCLEOTIDE SEQUENCE [LARGE SCALE GENOMIC DNA]</scope>
    <source>
        <strain evidence="2 3">UH-Slu-Lm8-n1</strain>
    </source>
</reference>
<dbReference type="AlphaFoldDB" id="A0A0D0B3V6"/>
<sequence>MTASPQPYSGYAFPIMATSPSTSLPGASSKVPPKPKPVNVFSNDGSFLERFQRSKKDQEDKRKAEEALARQREFDDRFRKRGKRHQPDTSSTVTQGQPTKKVKVDSATSCIVMVL</sequence>
<dbReference type="EMBL" id="KN835276">
    <property type="protein sequence ID" value="KIK41182.1"/>
    <property type="molecule type" value="Genomic_DNA"/>
</dbReference>
<protein>
    <submittedName>
        <fullName evidence="2">Uncharacterized protein</fullName>
    </submittedName>
</protein>